<proteinExistence type="predicted"/>
<dbReference type="Proteomes" id="UP000005239">
    <property type="component" value="Unassembled WGS sequence"/>
</dbReference>
<reference evidence="2" key="1">
    <citation type="journal article" date="2008" name="Nat. Genet.">
        <title>The Pristionchus pacificus genome provides a unique perspective on nematode lifestyle and parasitism.</title>
        <authorList>
            <person name="Dieterich C."/>
            <person name="Clifton S.W."/>
            <person name="Schuster L.N."/>
            <person name="Chinwalla A."/>
            <person name="Delehaunty K."/>
            <person name="Dinkelacker I."/>
            <person name="Fulton L."/>
            <person name="Fulton R."/>
            <person name="Godfrey J."/>
            <person name="Minx P."/>
            <person name="Mitreva M."/>
            <person name="Roeseler W."/>
            <person name="Tian H."/>
            <person name="Witte H."/>
            <person name="Yang S.P."/>
            <person name="Wilson R.K."/>
            <person name="Sommer R.J."/>
        </authorList>
    </citation>
    <scope>NUCLEOTIDE SEQUENCE [LARGE SCALE GENOMIC DNA]</scope>
    <source>
        <strain evidence="2">PS312</strain>
    </source>
</reference>
<organism evidence="1 2">
    <name type="scientific">Pristionchus pacificus</name>
    <name type="common">Parasitic nematode worm</name>
    <dbReference type="NCBI Taxonomy" id="54126"/>
    <lineage>
        <taxon>Eukaryota</taxon>
        <taxon>Metazoa</taxon>
        <taxon>Ecdysozoa</taxon>
        <taxon>Nematoda</taxon>
        <taxon>Chromadorea</taxon>
        <taxon>Rhabditida</taxon>
        <taxon>Rhabditina</taxon>
        <taxon>Diplogasteromorpha</taxon>
        <taxon>Diplogasteroidea</taxon>
        <taxon>Neodiplogasteridae</taxon>
        <taxon>Pristionchus</taxon>
    </lineage>
</organism>
<accession>A0A8R1Y9B3</accession>
<sequence length="258" mass="30839">MFRIFIALLLLVIIKTTHSHIHRKDSRSGRLVSVYDRNCFFSPISCHFRKGRRVRYSKDMHRVCIVFLLIVIIHMIHARFLYGKDSRMDRPFSVYDRNCFFSPIGCHFVKGRRKPRCSMVEITMRWISFRKGYRSDSVVSVYDRNCFFSPMGCHFVKGRRAMAFITPEELKEEQKFHRSMLGILMVFVLMMHMVHSGVIHRKAYRTDHTASVFDRSCIFSPIECHFEQGRKEMAFITPSELEEEQRYPRIIRHKRSKQ</sequence>
<name>A0A2A6B3G0_PRIPA</name>
<evidence type="ECO:0000313" key="2">
    <source>
        <dbReference type="Proteomes" id="UP000005239"/>
    </source>
</evidence>
<evidence type="ECO:0000313" key="1">
    <source>
        <dbReference type="EnsemblMetazoa" id="PPA03792.1"/>
    </source>
</evidence>
<dbReference type="AlphaFoldDB" id="A0A2A6B3G0"/>
<reference evidence="1" key="2">
    <citation type="submission" date="2022-06" db="UniProtKB">
        <authorList>
            <consortium name="EnsemblMetazoa"/>
        </authorList>
    </citation>
    <scope>IDENTIFICATION</scope>
    <source>
        <strain evidence="1">PS312</strain>
    </source>
</reference>
<keyword evidence="2" id="KW-1185">Reference proteome</keyword>
<gene>
    <name evidence="1" type="primary">WBGene00093346</name>
</gene>
<protein>
    <submittedName>
        <fullName evidence="1">Uncharacterized protein</fullName>
    </submittedName>
</protein>
<dbReference type="EnsemblMetazoa" id="PPA03792.1">
    <property type="protein sequence ID" value="PPA03792.1"/>
    <property type="gene ID" value="WBGene00093346"/>
</dbReference>
<accession>A0A2A6B3G0</accession>